<proteinExistence type="predicted"/>
<dbReference type="Proteomes" id="UP000805193">
    <property type="component" value="Unassembled WGS sequence"/>
</dbReference>
<protein>
    <submittedName>
        <fullName evidence="1">Uncharacterized protein</fullName>
    </submittedName>
</protein>
<accession>A0AC60Q0N5</accession>
<reference evidence="1 2" key="1">
    <citation type="journal article" date="2020" name="Cell">
        <title>Large-Scale Comparative Analyses of Tick Genomes Elucidate Their Genetic Diversity and Vector Capacities.</title>
        <authorList>
            <consortium name="Tick Genome and Microbiome Consortium (TIGMIC)"/>
            <person name="Jia N."/>
            <person name="Wang J."/>
            <person name="Shi W."/>
            <person name="Du L."/>
            <person name="Sun Y."/>
            <person name="Zhan W."/>
            <person name="Jiang J.F."/>
            <person name="Wang Q."/>
            <person name="Zhang B."/>
            <person name="Ji P."/>
            <person name="Bell-Sakyi L."/>
            <person name="Cui X.M."/>
            <person name="Yuan T.T."/>
            <person name="Jiang B.G."/>
            <person name="Yang W.F."/>
            <person name="Lam T.T."/>
            <person name="Chang Q.C."/>
            <person name="Ding S.J."/>
            <person name="Wang X.J."/>
            <person name="Zhu J.G."/>
            <person name="Ruan X.D."/>
            <person name="Zhao L."/>
            <person name="Wei J.T."/>
            <person name="Ye R.Z."/>
            <person name="Que T.C."/>
            <person name="Du C.H."/>
            <person name="Zhou Y.H."/>
            <person name="Cheng J.X."/>
            <person name="Dai P.F."/>
            <person name="Guo W.B."/>
            <person name="Han X.H."/>
            <person name="Huang E.J."/>
            <person name="Li L.F."/>
            <person name="Wei W."/>
            <person name="Gao Y.C."/>
            <person name="Liu J.Z."/>
            <person name="Shao H.Z."/>
            <person name="Wang X."/>
            <person name="Wang C.C."/>
            <person name="Yang T.C."/>
            <person name="Huo Q.B."/>
            <person name="Li W."/>
            <person name="Chen H.Y."/>
            <person name="Chen S.E."/>
            <person name="Zhou L.G."/>
            <person name="Ni X.B."/>
            <person name="Tian J.H."/>
            <person name="Sheng Y."/>
            <person name="Liu T."/>
            <person name="Pan Y.S."/>
            <person name="Xia L.Y."/>
            <person name="Li J."/>
            <person name="Zhao F."/>
            <person name="Cao W.C."/>
        </authorList>
    </citation>
    <scope>NUCLEOTIDE SEQUENCE [LARGE SCALE GENOMIC DNA]</scope>
    <source>
        <strain evidence="1">Iper-2018</strain>
    </source>
</reference>
<organism evidence="1 2">
    <name type="scientific">Ixodes persulcatus</name>
    <name type="common">Taiga tick</name>
    <dbReference type="NCBI Taxonomy" id="34615"/>
    <lineage>
        <taxon>Eukaryota</taxon>
        <taxon>Metazoa</taxon>
        <taxon>Ecdysozoa</taxon>
        <taxon>Arthropoda</taxon>
        <taxon>Chelicerata</taxon>
        <taxon>Arachnida</taxon>
        <taxon>Acari</taxon>
        <taxon>Parasitiformes</taxon>
        <taxon>Ixodida</taxon>
        <taxon>Ixodoidea</taxon>
        <taxon>Ixodidae</taxon>
        <taxon>Ixodinae</taxon>
        <taxon>Ixodes</taxon>
    </lineage>
</organism>
<dbReference type="EMBL" id="JABSTQ010009719">
    <property type="protein sequence ID" value="KAG0426434.1"/>
    <property type="molecule type" value="Genomic_DNA"/>
</dbReference>
<keyword evidence="2" id="KW-1185">Reference proteome</keyword>
<sequence length="197" mass="21544">MRAVEADNAKCSPLQKEDKLLMSLVQGRTLVEVGSGPLVWCSLLASRRFRHIVLSDLLEGNRLEINKWLNKDEDAVDWTFRAEQVAALEGYREVFDVVFSGGCLESATTDHESFRCAVCNVGTLAKPGGLLVLVGVGGTKSYPVGTAAFAQANVTENVIKQSVREAGFQMQIYRTMHHEALLGLPGLFTFVLAARKS</sequence>
<evidence type="ECO:0000313" key="1">
    <source>
        <dbReference type="EMBL" id="KAG0426434.1"/>
    </source>
</evidence>
<evidence type="ECO:0000313" key="2">
    <source>
        <dbReference type="Proteomes" id="UP000805193"/>
    </source>
</evidence>
<gene>
    <name evidence="1" type="ORF">HPB47_026461</name>
</gene>
<name>A0AC60Q0N5_IXOPE</name>
<comment type="caution">
    <text evidence="1">The sequence shown here is derived from an EMBL/GenBank/DDBJ whole genome shotgun (WGS) entry which is preliminary data.</text>
</comment>